<accession>A0A1W6CZA6</accession>
<keyword evidence="7" id="KW-0998">Cell outer membrane</keyword>
<evidence type="ECO:0000313" key="10">
    <source>
        <dbReference type="Proteomes" id="UP000193017"/>
    </source>
</evidence>
<reference evidence="9 10" key="1">
    <citation type="submission" date="2017-03" db="EMBL/GenBank/DDBJ databases">
        <title>Genome sequence of Paracoccus contaminans isolated from a water microcosm.</title>
        <authorList>
            <person name="Aurass P."/>
            <person name="Karste S."/>
            <person name="Trost E."/>
            <person name="Glaeser S.P."/>
            <person name="Kaempfer P."/>
            <person name="Flieger A."/>
        </authorList>
    </citation>
    <scope>NUCLEOTIDE SEQUENCE [LARGE SCALE GENOMIC DNA]</scope>
    <source>
        <strain evidence="10">RKI 16-01929T\LMG 29738T\CCM 8701T\CIP 111112T</strain>
    </source>
</reference>
<dbReference type="SUPFAM" id="SSF56935">
    <property type="entry name" value="Porins"/>
    <property type="match status" value="1"/>
</dbReference>
<dbReference type="STRING" id="1945662.B0A89_11795"/>
<dbReference type="RefSeq" id="WP_085378319.1">
    <property type="nucleotide sequence ID" value="NZ_CP020612.1"/>
</dbReference>
<proteinExistence type="inferred from homology"/>
<dbReference type="GO" id="GO:0009279">
    <property type="term" value="C:cell outer membrane"/>
    <property type="evidence" value="ECO:0007669"/>
    <property type="project" value="UniProtKB-SubCell"/>
</dbReference>
<evidence type="ECO:0000256" key="7">
    <source>
        <dbReference type="ARBA" id="ARBA00023237"/>
    </source>
</evidence>
<evidence type="ECO:0000313" key="9">
    <source>
        <dbReference type="EMBL" id="ARJ70204.1"/>
    </source>
</evidence>
<comment type="similarity">
    <text evidence="2">Belongs to the OmpP1/FadL family.</text>
</comment>
<comment type="subcellular location">
    <subcellularLocation>
        <location evidence="1">Cell outer membrane</location>
        <topology evidence="1">Multi-pass membrane protein</topology>
    </subcellularLocation>
</comment>
<evidence type="ECO:0000256" key="2">
    <source>
        <dbReference type="ARBA" id="ARBA00008163"/>
    </source>
</evidence>
<dbReference type="PANTHER" id="PTHR35093">
    <property type="entry name" value="OUTER MEMBRANE PROTEIN NMB0088-RELATED"/>
    <property type="match status" value="1"/>
</dbReference>
<dbReference type="KEGG" id="pcon:B0A89_11795"/>
<dbReference type="OrthoDB" id="6679728at2"/>
<dbReference type="PANTHER" id="PTHR35093:SF8">
    <property type="entry name" value="OUTER MEMBRANE PROTEIN NMB0088-RELATED"/>
    <property type="match status" value="1"/>
</dbReference>
<gene>
    <name evidence="9" type="ORF">B0A89_11795</name>
</gene>
<organism evidence="9 10">
    <name type="scientific">Paracoccus contaminans</name>
    <dbReference type="NCBI Taxonomy" id="1945662"/>
    <lineage>
        <taxon>Bacteria</taxon>
        <taxon>Pseudomonadati</taxon>
        <taxon>Pseudomonadota</taxon>
        <taxon>Alphaproteobacteria</taxon>
        <taxon>Rhodobacterales</taxon>
        <taxon>Paracoccaceae</taxon>
        <taxon>Paracoccus</taxon>
    </lineage>
</organism>
<dbReference type="Proteomes" id="UP000193017">
    <property type="component" value="Chromosome"/>
</dbReference>
<evidence type="ECO:0000256" key="1">
    <source>
        <dbReference type="ARBA" id="ARBA00004571"/>
    </source>
</evidence>
<evidence type="ECO:0000256" key="6">
    <source>
        <dbReference type="ARBA" id="ARBA00023136"/>
    </source>
</evidence>
<dbReference type="GO" id="GO:0015483">
    <property type="term" value="F:long-chain fatty acid transporting porin activity"/>
    <property type="evidence" value="ECO:0007669"/>
    <property type="project" value="TreeGrafter"/>
</dbReference>
<dbReference type="EMBL" id="CP020612">
    <property type="protein sequence ID" value="ARJ70204.1"/>
    <property type="molecule type" value="Genomic_DNA"/>
</dbReference>
<name>A0A1W6CZA6_9RHOB</name>
<evidence type="ECO:0000256" key="5">
    <source>
        <dbReference type="ARBA" id="ARBA00022729"/>
    </source>
</evidence>
<keyword evidence="6" id="KW-0472">Membrane</keyword>
<dbReference type="AlphaFoldDB" id="A0A1W6CZA6"/>
<keyword evidence="4" id="KW-0812">Transmembrane</keyword>
<feature type="chain" id="PRO_5013320710" evidence="8">
    <location>
        <begin position="21"/>
        <end position="384"/>
    </location>
</feature>
<dbReference type="Pfam" id="PF03349">
    <property type="entry name" value="Toluene_X"/>
    <property type="match status" value="1"/>
</dbReference>
<evidence type="ECO:0000256" key="3">
    <source>
        <dbReference type="ARBA" id="ARBA00022452"/>
    </source>
</evidence>
<keyword evidence="5 8" id="KW-0732">Signal</keyword>
<keyword evidence="3" id="KW-1134">Transmembrane beta strand</keyword>
<protein>
    <submittedName>
        <fullName evidence="9">Aromatic hydrocarbon degradation protein</fullName>
    </submittedName>
</protein>
<evidence type="ECO:0000256" key="8">
    <source>
        <dbReference type="SAM" id="SignalP"/>
    </source>
</evidence>
<sequence>MRNIATGAAALILTAGPLAAGAIERAPQSLGMLFEPGNYVEFSAGRVSPDVSGRDLPLSSGGVVVYPGGRSTGDLAKSYNFGSFGLKYQINDKLSAALIVEQPFGADLAYKSLAEGGSFNLGGTAVDVSSTTYTALLRYKLENGFAIHGGIRGSHAEGDVTLAGAAYGGMNGYRAQLDGSWGAGYVIGASWEKPEIAARVSLTYNSPVEHDFDTTESLGGRTVLDGTTTTVKTPRSWTLEGQTGIAPDTLAFGSIRWVNWSEFKVRSDFFTSMPTLEEGLVTLEDTTTYTLGVGRKFTPTWSGLVALSYEKAGDRLVSPLAPTTGRKGISLAGVYTRDRWKVTTGITYIKLGDARPATGSPDVARALLQDSDLVGVSVKVGYSF</sequence>
<dbReference type="Gene3D" id="2.40.160.60">
    <property type="entry name" value="Outer membrane protein transport protein (OMPP1/FadL/TodX)"/>
    <property type="match status" value="1"/>
</dbReference>
<dbReference type="InterPro" id="IPR005017">
    <property type="entry name" value="OMPP1/FadL/TodX"/>
</dbReference>
<keyword evidence="10" id="KW-1185">Reference proteome</keyword>
<feature type="signal peptide" evidence="8">
    <location>
        <begin position="1"/>
        <end position="20"/>
    </location>
</feature>
<evidence type="ECO:0000256" key="4">
    <source>
        <dbReference type="ARBA" id="ARBA00022692"/>
    </source>
</evidence>